<comment type="caution">
    <text evidence="2">The sequence shown here is derived from an EMBL/GenBank/DDBJ whole genome shotgun (WGS) entry which is preliminary data.</text>
</comment>
<keyword evidence="3" id="KW-1185">Reference proteome</keyword>
<dbReference type="Proteomes" id="UP000622890">
    <property type="component" value="Unassembled WGS sequence"/>
</dbReference>
<dbReference type="RefSeq" id="WP_200594089.1">
    <property type="nucleotide sequence ID" value="NZ_JAEPBG010000008.1"/>
</dbReference>
<accession>A0A934SVT7</accession>
<evidence type="ECO:0000256" key="1">
    <source>
        <dbReference type="SAM" id="SignalP"/>
    </source>
</evidence>
<dbReference type="Pfam" id="PF11306">
    <property type="entry name" value="DUF3108"/>
    <property type="match status" value="1"/>
</dbReference>
<feature type="signal peptide" evidence="1">
    <location>
        <begin position="1"/>
        <end position="19"/>
    </location>
</feature>
<name>A0A934SVT7_9BURK</name>
<sequence>MRKHLIGLLLAALLPGAFAAAATNLPPSAELEYGVKARQSGISMGGEARLNWRHDANSYAVRIDTRAALLGRVLEESSEGGIDAQGLAPVRYAEKRFRKDATAVSFDRAAGTISFQESDKRYPIHGGEQDRTSVIWQLIAMARANPAAFRSGASYQFFVIGQRDGDPWTFQVEGQEKLRGPNGETMAWHVTRNPPPDSKEQQVDIWLAPGLNWYPIKLRFSERSDGDYIEQTLREVRLK</sequence>
<protein>
    <submittedName>
        <fullName evidence="2">DUF3108 domain-containing protein</fullName>
    </submittedName>
</protein>
<dbReference type="AlphaFoldDB" id="A0A934SVT7"/>
<keyword evidence="1" id="KW-0732">Signal</keyword>
<proteinExistence type="predicted"/>
<organism evidence="2 3">
    <name type="scientific">Noviherbaspirillum pedocola</name>
    <dbReference type="NCBI Taxonomy" id="2801341"/>
    <lineage>
        <taxon>Bacteria</taxon>
        <taxon>Pseudomonadati</taxon>
        <taxon>Pseudomonadota</taxon>
        <taxon>Betaproteobacteria</taxon>
        <taxon>Burkholderiales</taxon>
        <taxon>Oxalobacteraceae</taxon>
        <taxon>Noviherbaspirillum</taxon>
    </lineage>
</organism>
<dbReference type="InterPro" id="IPR021457">
    <property type="entry name" value="DUF3108"/>
</dbReference>
<dbReference type="EMBL" id="JAEPBG010000008">
    <property type="protein sequence ID" value="MBK4736534.1"/>
    <property type="molecule type" value="Genomic_DNA"/>
</dbReference>
<gene>
    <name evidence="2" type="ORF">JJB74_18065</name>
</gene>
<reference evidence="2" key="1">
    <citation type="submission" date="2021-01" db="EMBL/GenBank/DDBJ databases">
        <title>Genome sequence of strain Noviherbaspirillum sp. DKR-6.</title>
        <authorList>
            <person name="Chaudhary D.K."/>
        </authorList>
    </citation>
    <scope>NUCLEOTIDE SEQUENCE</scope>
    <source>
        <strain evidence="2">DKR-6</strain>
    </source>
</reference>
<feature type="chain" id="PRO_5038079333" evidence="1">
    <location>
        <begin position="20"/>
        <end position="239"/>
    </location>
</feature>
<evidence type="ECO:0000313" key="3">
    <source>
        <dbReference type="Proteomes" id="UP000622890"/>
    </source>
</evidence>
<evidence type="ECO:0000313" key="2">
    <source>
        <dbReference type="EMBL" id="MBK4736534.1"/>
    </source>
</evidence>